<dbReference type="SUPFAM" id="SSF52540">
    <property type="entry name" value="P-loop containing nucleoside triphosphate hydrolases"/>
    <property type="match status" value="1"/>
</dbReference>
<evidence type="ECO:0000256" key="3">
    <source>
        <dbReference type="ARBA" id="ARBA00022741"/>
    </source>
</evidence>
<evidence type="ECO:0000256" key="4">
    <source>
        <dbReference type="ARBA" id="ARBA00022840"/>
    </source>
</evidence>
<dbReference type="EMBL" id="KJ631398">
    <property type="protein sequence ID" value="AIF26165.1"/>
    <property type="molecule type" value="Genomic_DNA"/>
</dbReference>
<evidence type="ECO:0000313" key="6">
    <source>
        <dbReference type="EMBL" id="AIF26165.1"/>
    </source>
</evidence>
<comment type="similarity">
    <text evidence="1">Belongs to the ABC transporter superfamily.</text>
</comment>
<keyword evidence="2" id="KW-0813">Transport</keyword>
<evidence type="ECO:0000256" key="2">
    <source>
        <dbReference type="ARBA" id="ARBA00022448"/>
    </source>
</evidence>
<dbReference type="PANTHER" id="PTHR43335">
    <property type="entry name" value="ABC TRANSPORTER, ATP-BINDING PROTEIN"/>
    <property type="match status" value="1"/>
</dbReference>
<name>A0A0B4N0J9_9BACT</name>
<feature type="domain" description="ABC transporter" evidence="5">
    <location>
        <begin position="2"/>
        <end position="237"/>
    </location>
</feature>
<dbReference type="PROSITE" id="PS00211">
    <property type="entry name" value="ABC_TRANSPORTER_1"/>
    <property type="match status" value="1"/>
</dbReference>
<proteinExistence type="inferred from homology"/>
<evidence type="ECO:0000259" key="5">
    <source>
        <dbReference type="PROSITE" id="PS50893"/>
    </source>
</evidence>
<reference evidence="6" key="1">
    <citation type="submission" date="2014-03" db="EMBL/GenBank/DDBJ databases">
        <title>A sequence of cellulolytic fosmid clone of goat rumen metagenome.</title>
        <authorList>
            <person name="Lee K.-T."/>
            <person name="Kim J.-Y."/>
            <person name="Kim Y.-J."/>
            <person name="Ahn J.-H."/>
            <person name="Park M.-N."/>
            <person name="Kim J.-H."/>
            <person name="Kim T.-H."/>
        </authorList>
    </citation>
    <scope>NUCLEOTIDE SEQUENCE</scope>
</reference>
<dbReference type="InterPro" id="IPR027417">
    <property type="entry name" value="P-loop_NTPase"/>
</dbReference>
<accession>A0A0B4N0J9</accession>
<dbReference type="InterPro" id="IPR017871">
    <property type="entry name" value="ABC_transporter-like_CS"/>
</dbReference>
<dbReference type="SMART" id="SM00382">
    <property type="entry name" value="AAA"/>
    <property type="match status" value="1"/>
</dbReference>
<evidence type="ECO:0000256" key="1">
    <source>
        <dbReference type="ARBA" id="ARBA00005417"/>
    </source>
</evidence>
<dbReference type="Pfam" id="PF00005">
    <property type="entry name" value="ABC_tran"/>
    <property type="match status" value="1"/>
</dbReference>
<dbReference type="GO" id="GO:0005524">
    <property type="term" value="F:ATP binding"/>
    <property type="evidence" value="ECO:0007669"/>
    <property type="project" value="UniProtKB-KW"/>
</dbReference>
<dbReference type="GO" id="GO:0016887">
    <property type="term" value="F:ATP hydrolysis activity"/>
    <property type="evidence" value="ECO:0007669"/>
    <property type="project" value="InterPro"/>
</dbReference>
<dbReference type="AlphaFoldDB" id="A0A0B4N0J9"/>
<sequence>MIQIEHLHKTYRSGFLMKPKLALKDVSFSVEPGQVYGFIGPNGAGKSTTIKVLTGLLNFDSGKVLVNGISPRDVKSRRFIGYSPEQPYFYDYLTGRELLRFYGKLVGLDGTELDKRIGWALELLHANKDWIDRRLRSYSKGMMQRVGIAQAILGKPKLLILDEPMSGLDPMGRRDVREAIQQLNRDGVTIFYSSHLLSDVESISHKVAMIVDGKIVREGTVDEITESCGVEYHVRTRKAILGSDLPQGVSLTGHPEEFVCEDDAARDRLLRFCLDNGIAVEKMDHKRPSLEDILTEEIARADA</sequence>
<dbReference type="PANTHER" id="PTHR43335:SF11">
    <property type="entry name" value="ABC TRANSPORTER RELATED"/>
    <property type="match status" value="1"/>
</dbReference>
<dbReference type="Gene3D" id="3.40.50.300">
    <property type="entry name" value="P-loop containing nucleotide triphosphate hydrolases"/>
    <property type="match status" value="1"/>
</dbReference>
<dbReference type="InterPro" id="IPR003593">
    <property type="entry name" value="AAA+_ATPase"/>
</dbReference>
<keyword evidence="3" id="KW-0547">Nucleotide-binding</keyword>
<dbReference type="CDD" id="cd03230">
    <property type="entry name" value="ABC_DR_subfamily_A"/>
    <property type="match status" value="1"/>
</dbReference>
<organism evidence="6">
    <name type="scientific">uncultured bacterium Ad_143_D13_contig1</name>
    <dbReference type="NCBI Taxonomy" id="1489306"/>
    <lineage>
        <taxon>Bacteria</taxon>
        <taxon>environmental samples</taxon>
    </lineage>
</organism>
<protein>
    <submittedName>
        <fullName evidence="6">Putative ABC transporter</fullName>
    </submittedName>
</protein>
<dbReference type="PROSITE" id="PS50893">
    <property type="entry name" value="ABC_TRANSPORTER_2"/>
    <property type="match status" value="1"/>
</dbReference>
<keyword evidence="4" id="KW-0067">ATP-binding</keyword>
<dbReference type="InterPro" id="IPR003439">
    <property type="entry name" value="ABC_transporter-like_ATP-bd"/>
</dbReference>